<feature type="signal peptide" evidence="2">
    <location>
        <begin position="1"/>
        <end position="28"/>
    </location>
</feature>
<gene>
    <name evidence="3" type="ORF">FKV23_04055</name>
</gene>
<feature type="chain" id="PRO_5022061241" evidence="2">
    <location>
        <begin position="29"/>
        <end position="115"/>
    </location>
</feature>
<evidence type="ECO:0000313" key="4">
    <source>
        <dbReference type="Proteomes" id="UP000317199"/>
    </source>
</evidence>
<keyword evidence="4" id="KW-1185">Reference proteome</keyword>
<dbReference type="OrthoDB" id="7510573at2"/>
<dbReference type="RefSeq" id="WP_141622706.1">
    <property type="nucleotide sequence ID" value="NZ_CP041242.1"/>
</dbReference>
<dbReference type="GO" id="GO:0015627">
    <property type="term" value="C:type II protein secretion system complex"/>
    <property type="evidence" value="ECO:0007669"/>
    <property type="project" value="TreeGrafter"/>
</dbReference>
<evidence type="ECO:0000256" key="2">
    <source>
        <dbReference type="SAM" id="SignalP"/>
    </source>
</evidence>
<protein>
    <submittedName>
        <fullName evidence="3">Helix-hairpin-helix domain-containing protein</fullName>
    </submittedName>
</protein>
<dbReference type="Pfam" id="PF12836">
    <property type="entry name" value="HHH_3"/>
    <property type="match status" value="1"/>
</dbReference>
<dbReference type="NCBIfam" id="TIGR00426">
    <property type="entry name" value="competence protein ComEA helix-hairpin-helix repeat region"/>
    <property type="match status" value="1"/>
</dbReference>
<organism evidence="3 4">
    <name type="scientific">Marilutibacter alkalisoli</name>
    <dbReference type="NCBI Taxonomy" id="2591633"/>
    <lineage>
        <taxon>Bacteria</taxon>
        <taxon>Pseudomonadati</taxon>
        <taxon>Pseudomonadota</taxon>
        <taxon>Gammaproteobacteria</taxon>
        <taxon>Lysobacterales</taxon>
        <taxon>Lysobacteraceae</taxon>
        <taxon>Marilutibacter</taxon>
    </lineage>
</organism>
<dbReference type="SUPFAM" id="SSF47781">
    <property type="entry name" value="RuvA domain 2-like"/>
    <property type="match status" value="1"/>
</dbReference>
<evidence type="ECO:0000313" key="3">
    <source>
        <dbReference type="EMBL" id="QDH69364.1"/>
    </source>
</evidence>
<accession>A0A514BPQ7</accession>
<dbReference type="PANTHER" id="PTHR21180:SF32">
    <property type="entry name" value="ENDONUCLEASE_EXONUCLEASE_PHOSPHATASE FAMILY DOMAIN-CONTAINING PROTEIN 1"/>
    <property type="match status" value="1"/>
</dbReference>
<evidence type="ECO:0000256" key="1">
    <source>
        <dbReference type="SAM" id="MobiDB-lite"/>
    </source>
</evidence>
<sequence length="115" mass="11691">MKSLRLIFKSLALSLLLVGSVLTATAVAGEKVDINTADAATLEQLVNVGPAKAAAIVEYREANGPFRSAEELALVAGIGLKTVEKNLDLIEVGNTASRQPAARSGSSSAGSAAGR</sequence>
<dbReference type="Proteomes" id="UP000317199">
    <property type="component" value="Chromosome"/>
</dbReference>
<dbReference type="GO" id="GO:0015628">
    <property type="term" value="P:protein secretion by the type II secretion system"/>
    <property type="evidence" value="ECO:0007669"/>
    <property type="project" value="TreeGrafter"/>
</dbReference>
<proteinExistence type="predicted"/>
<dbReference type="Gene3D" id="1.10.150.280">
    <property type="entry name" value="AF1531-like domain"/>
    <property type="match status" value="1"/>
</dbReference>
<dbReference type="InterPro" id="IPR010994">
    <property type="entry name" value="RuvA_2-like"/>
</dbReference>
<feature type="region of interest" description="Disordered" evidence="1">
    <location>
        <begin position="96"/>
        <end position="115"/>
    </location>
</feature>
<keyword evidence="2" id="KW-0732">Signal</keyword>
<dbReference type="InterPro" id="IPR004509">
    <property type="entry name" value="Competence_ComEA_HhH"/>
</dbReference>
<dbReference type="KEGG" id="lyj:FKV23_04055"/>
<dbReference type="InterPro" id="IPR051675">
    <property type="entry name" value="Endo/Exo/Phosphatase_dom_1"/>
</dbReference>
<dbReference type="EMBL" id="CP041242">
    <property type="protein sequence ID" value="QDH69364.1"/>
    <property type="molecule type" value="Genomic_DNA"/>
</dbReference>
<name>A0A514BPQ7_9GAMM</name>
<reference evidence="3 4" key="1">
    <citation type="submission" date="2019-06" db="EMBL/GenBank/DDBJ databases">
        <title>Lysobacter alkalisoli sp. nov. isolated from saline-alkali soil.</title>
        <authorList>
            <person name="Sun J.-Q."/>
            <person name="Xu L."/>
        </authorList>
    </citation>
    <scope>NUCLEOTIDE SEQUENCE [LARGE SCALE GENOMIC DNA]</scope>
    <source>
        <strain evidence="3 4">SJ-36</strain>
    </source>
</reference>
<dbReference type="AlphaFoldDB" id="A0A514BPQ7"/>
<dbReference type="PANTHER" id="PTHR21180">
    <property type="entry name" value="ENDONUCLEASE/EXONUCLEASE/PHOSPHATASE FAMILY DOMAIN-CONTAINING PROTEIN 1"/>
    <property type="match status" value="1"/>
</dbReference>